<feature type="transmembrane region" description="Helical" evidence="6">
    <location>
        <begin position="34"/>
        <end position="51"/>
    </location>
</feature>
<keyword evidence="2" id="KW-0328">Glycosyltransferase</keyword>
<keyword evidence="6" id="KW-0812">Transmembrane</keyword>
<proteinExistence type="predicted"/>
<protein>
    <submittedName>
        <fullName evidence="7 9">Glycosyl transferase, family 14-containing protein</fullName>
    </submittedName>
</protein>
<accession>A0A090LK64</accession>
<keyword evidence="6" id="KW-1133">Transmembrane helix</keyword>
<evidence type="ECO:0000313" key="10">
    <source>
        <dbReference type="WormBase" id="SRAE_2000481100"/>
    </source>
</evidence>
<evidence type="ECO:0000256" key="5">
    <source>
        <dbReference type="ARBA" id="ARBA00023180"/>
    </source>
</evidence>
<dbReference type="WBParaSite" id="SRAE_2000481100.1">
    <property type="protein sequence ID" value="SRAE_2000481100.1"/>
    <property type="gene ID" value="WBGene00265057"/>
</dbReference>
<organism evidence="7">
    <name type="scientific">Strongyloides ratti</name>
    <name type="common">Parasitic roundworm</name>
    <dbReference type="NCBI Taxonomy" id="34506"/>
    <lineage>
        <taxon>Eukaryota</taxon>
        <taxon>Metazoa</taxon>
        <taxon>Ecdysozoa</taxon>
        <taxon>Nematoda</taxon>
        <taxon>Chromadorea</taxon>
        <taxon>Rhabditida</taxon>
        <taxon>Tylenchina</taxon>
        <taxon>Panagrolaimomorpha</taxon>
        <taxon>Strongyloidoidea</taxon>
        <taxon>Strongyloididae</taxon>
        <taxon>Strongyloides</taxon>
    </lineage>
</organism>
<dbReference type="OrthoDB" id="5946322at2759"/>
<dbReference type="RefSeq" id="XP_024509376.1">
    <property type="nucleotide sequence ID" value="XM_024643738.1"/>
</dbReference>
<keyword evidence="4 6" id="KW-0472">Membrane</keyword>
<dbReference type="EMBL" id="LN609529">
    <property type="protein sequence ID" value="CEF70177.1"/>
    <property type="molecule type" value="Genomic_DNA"/>
</dbReference>
<dbReference type="PANTHER" id="PTHR46671">
    <property type="entry name" value="PROTEIN CBG11221"/>
    <property type="match status" value="1"/>
</dbReference>
<dbReference type="GO" id="GO:0016020">
    <property type="term" value="C:membrane"/>
    <property type="evidence" value="ECO:0007669"/>
    <property type="project" value="UniProtKB-SubCell"/>
</dbReference>
<evidence type="ECO:0000256" key="4">
    <source>
        <dbReference type="ARBA" id="ARBA00023136"/>
    </source>
</evidence>
<keyword evidence="5" id="KW-0325">Glycoprotein</keyword>
<dbReference type="Proteomes" id="UP000035682">
    <property type="component" value="Unplaced"/>
</dbReference>
<evidence type="ECO:0000256" key="1">
    <source>
        <dbReference type="ARBA" id="ARBA00004606"/>
    </source>
</evidence>
<keyword evidence="3 7" id="KW-0808">Transferase</keyword>
<dbReference type="Pfam" id="PF02485">
    <property type="entry name" value="Branch"/>
    <property type="match status" value="1"/>
</dbReference>
<dbReference type="WormBase" id="SRAE_2000481100">
    <property type="protein sequence ID" value="SRP11043"/>
    <property type="gene ID" value="WBGene00265057"/>
</dbReference>
<gene>
    <name evidence="7 9 10" type="ORF">SRAE_2000481100</name>
</gene>
<evidence type="ECO:0000313" key="8">
    <source>
        <dbReference type="Proteomes" id="UP000035682"/>
    </source>
</evidence>
<evidence type="ECO:0000256" key="3">
    <source>
        <dbReference type="ARBA" id="ARBA00022679"/>
    </source>
</evidence>
<evidence type="ECO:0000313" key="7">
    <source>
        <dbReference type="EMBL" id="CEF70177.1"/>
    </source>
</evidence>
<sequence length="362" mass="42933">MDKNKFNFRGENFAESVKEHYIKQEDAEKKRKQYRYWIFAIGILGIFYFLMTSIKIPQHNKFISKNDIEKFVNKTKSNFVKADNCSKCFSQLNENNFLGKHSNFRVNIKELCKWDDQNITIETPEFPVSVIFKATNNLVIFETELNLIYHPKHFYCIIIDDKNISDVIRKYILRMSQCLPNIFVTNKRDNIRGHGLECLDILIHYKWNYTIIFNENDIPIKSIKEIIKDLKLLNGTSDVPIYSIYSKNILASQQNTYSTIGIFKDKNILINNNYIRDKELMIARTIVSITLSRDDVDYYYNYLDNDNYIKFINLNSIIRKNNVFWPTLLANKELNFPSHNIKLQNSPFINIGFLSFMKNKTY</sequence>
<dbReference type="PANTHER" id="PTHR46671:SF7">
    <property type="entry name" value="CORE-2_I-BRANCHING ENZYME"/>
    <property type="match status" value="1"/>
</dbReference>
<comment type="subcellular location">
    <subcellularLocation>
        <location evidence="1">Membrane</location>
        <topology evidence="1">Single-pass type II membrane protein</topology>
    </subcellularLocation>
</comment>
<reference evidence="9" key="2">
    <citation type="submission" date="2020-12" db="UniProtKB">
        <authorList>
            <consortium name="WormBaseParasite"/>
        </authorList>
    </citation>
    <scope>IDENTIFICATION</scope>
</reference>
<dbReference type="STRING" id="34506.A0A090LK64"/>
<evidence type="ECO:0000256" key="2">
    <source>
        <dbReference type="ARBA" id="ARBA00022676"/>
    </source>
</evidence>
<dbReference type="GO" id="GO:0016757">
    <property type="term" value="F:glycosyltransferase activity"/>
    <property type="evidence" value="ECO:0007669"/>
    <property type="project" value="UniProtKB-KW"/>
</dbReference>
<dbReference type="InterPro" id="IPR003406">
    <property type="entry name" value="Glyco_trans_14"/>
</dbReference>
<reference evidence="7 8" key="1">
    <citation type="submission" date="2014-09" db="EMBL/GenBank/DDBJ databases">
        <authorList>
            <person name="Martin A.A."/>
        </authorList>
    </citation>
    <scope>NUCLEOTIDE SEQUENCE</scope>
    <source>
        <strain evidence="8">ED321</strain>
        <strain evidence="7">ED321 Heterogonic</strain>
    </source>
</reference>
<dbReference type="CTD" id="36382550"/>
<name>A0A090LK64_STRRB</name>
<dbReference type="AlphaFoldDB" id="A0A090LK64"/>
<evidence type="ECO:0000256" key="6">
    <source>
        <dbReference type="SAM" id="Phobius"/>
    </source>
</evidence>
<evidence type="ECO:0000313" key="9">
    <source>
        <dbReference type="WBParaSite" id="SRAE_2000481100.1"/>
    </source>
</evidence>
<keyword evidence="8" id="KW-1185">Reference proteome</keyword>
<dbReference type="GeneID" id="36382550"/>